<dbReference type="AlphaFoldDB" id="A0AAV7L589"/>
<protein>
    <submittedName>
        <fullName evidence="2">Uncharacterized protein</fullName>
    </submittedName>
</protein>
<feature type="compositionally biased region" description="Basic and acidic residues" evidence="1">
    <location>
        <begin position="18"/>
        <end position="28"/>
    </location>
</feature>
<sequence length="73" mass="8028">MGLRRRGIKKGDCGPMGDARKTGPDDSNRINPPQQRAKKRERRCLNISAARTASPIWSQTSETPRALSVAPRG</sequence>
<evidence type="ECO:0000313" key="2">
    <source>
        <dbReference type="EMBL" id="KAJ1082970.1"/>
    </source>
</evidence>
<keyword evidence="3" id="KW-1185">Reference proteome</keyword>
<feature type="region of interest" description="Disordered" evidence="1">
    <location>
        <begin position="1"/>
        <end position="73"/>
    </location>
</feature>
<organism evidence="2 3">
    <name type="scientific">Pleurodeles waltl</name>
    <name type="common">Iberian ribbed newt</name>
    <dbReference type="NCBI Taxonomy" id="8319"/>
    <lineage>
        <taxon>Eukaryota</taxon>
        <taxon>Metazoa</taxon>
        <taxon>Chordata</taxon>
        <taxon>Craniata</taxon>
        <taxon>Vertebrata</taxon>
        <taxon>Euteleostomi</taxon>
        <taxon>Amphibia</taxon>
        <taxon>Batrachia</taxon>
        <taxon>Caudata</taxon>
        <taxon>Salamandroidea</taxon>
        <taxon>Salamandridae</taxon>
        <taxon>Pleurodelinae</taxon>
        <taxon>Pleurodeles</taxon>
    </lineage>
</organism>
<name>A0AAV7L589_PLEWA</name>
<reference evidence="2" key="1">
    <citation type="journal article" date="2022" name="bioRxiv">
        <title>Sequencing and chromosome-scale assembly of the giantPleurodeles waltlgenome.</title>
        <authorList>
            <person name="Brown T."/>
            <person name="Elewa A."/>
            <person name="Iarovenko S."/>
            <person name="Subramanian E."/>
            <person name="Araus A.J."/>
            <person name="Petzold A."/>
            <person name="Susuki M."/>
            <person name="Suzuki K.-i.T."/>
            <person name="Hayashi T."/>
            <person name="Toyoda A."/>
            <person name="Oliveira C."/>
            <person name="Osipova E."/>
            <person name="Leigh N.D."/>
            <person name="Simon A."/>
            <person name="Yun M.H."/>
        </authorList>
    </citation>
    <scope>NUCLEOTIDE SEQUENCE</scope>
    <source>
        <strain evidence="2">20211129_DDA</strain>
        <tissue evidence="2">Liver</tissue>
    </source>
</reference>
<evidence type="ECO:0000256" key="1">
    <source>
        <dbReference type="SAM" id="MobiDB-lite"/>
    </source>
</evidence>
<dbReference type="Proteomes" id="UP001066276">
    <property type="component" value="Chromosome 12"/>
</dbReference>
<evidence type="ECO:0000313" key="3">
    <source>
        <dbReference type="Proteomes" id="UP001066276"/>
    </source>
</evidence>
<proteinExistence type="predicted"/>
<gene>
    <name evidence="2" type="ORF">NDU88_003131</name>
</gene>
<accession>A0AAV7L589</accession>
<feature type="compositionally biased region" description="Polar residues" evidence="1">
    <location>
        <begin position="49"/>
        <end position="63"/>
    </location>
</feature>
<dbReference type="EMBL" id="JANPWB010000016">
    <property type="protein sequence ID" value="KAJ1082970.1"/>
    <property type="molecule type" value="Genomic_DNA"/>
</dbReference>
<comment type="caution">
    <text evidence="2">The sequence shown here is derived from an EMBL/GenBank/DDBJ whole genome shotgun (WGS) entry which is preliminary data.</text>
</comment>